<proteinExistence type="inferred from homology"/>
<keyword evidence="3 10" id="KW-0436">Ligase</keyword>
<sequence>MMKYKTTIGLEIHTQLLTKTKAFCSCSANAFESEPNTNICPVCTGQPGALPVFNEEALNLGIKAAIALNAEINEYSRFDRKNYFYPDLPKGYQITQYFYPLANNGYIEIDGKKIRIQRMHLEEDSGKMFHEGEDLENASYSYVDYNRSGIPLIEIVTEPDIESPEEARNFMEKLRNILRYAGISSGDMEKGALRCDANISITDTEKNIQSNRVEIKNINSFKFVEKALEYERNRIIEAMEKGENIPKETRGWNFSTRSTFSMRSKEEEADYRYFPEPDIPPVIVTQEKIEEIRKTMPEMIDEKAKRFVEQYKIKAYDAEILAGDKELANYFEKAAKVVKNPQFVSNLIITDLMREMNKNNIELKDVKIKPEHYKELEELIDSGKISTKIAKDVFVEMFENGKMPSEIVKEKGLEQIDDDSVIEEIVRKIIESNQKQYQQYKNGKTKLFGFFVGQVMKETKGKANPQKANQIVKKLLDE</sequence>
<keyword evidence="5 10" id="KW-0067">ATP-binding</keyword>
<accession>A0ABY8PTY5</accession>
<organism evidence="12 13">
    <name type="scientific">Marinitoga aeolica</name>
    <dbReference type="NCBI Taxonomy" id="2809031"/>
    <lineage>
        <taxon>Bacteria</taxon>
        <taxon>Thermotogati</taxon>
        <taxon>Thermotogota</taxon>
        <taxon>Thermotogae</taxon>
        <taxon>Petrotogales</taxon>
        <taxon>Petrotogaceae</taxon>
        <taxon>Marinitoga</taxon>
    </lineage>
</organism>
<evidence type="ECO:0000256" key="9">
    <source>
        <dbReference type="ARBA" id="ARBA00047913"/>
    </source>
</evidence>
<dbReference type="EMBL" id="CP069362">
    <property type="protein sequence ID" value="WGS66087.1"/>
    <property type="molecule type" value="Genomic_DNA"/>
</dbReference>
<dbReference type="InterPro" id="IPR017958">
    <property type="entry name" value="Gln-tRNA_amidoTrfase_suB_CS"/>
</dbReference>
<dbReference type="HAMAP" id="MF_00121">
    <property type="entry name" value="GatB"/>
    <property type="match status" value="1"/>
</dbReference>
<reference evidence="12 13" key="1">
    <citation type="submission" date="2021-02" db="EMBL/GenBank/DDBJ databases">
        <title>Characterization of Marinitoga sp. nov. str. BP5-C20A.</title>
        <authorList>
            <person name="Erauso G."/>
            <person name="Postec A."/>
        </authorList>
    </citation>
    <scope>NUCLEOTIDE SEQUENCE [LARGE SCALE GENOMIC DNA]</scope>
    <source>
        <strain evidence="12 13">BP5-C20A</strain>
    </source>
</reference>
<dbReference type="SUPFAM" id="SSF55931">
    <property type="entry name" value="Glutamine synthetase/guanido kinase"/>
    <property type="match status" value="1"/>
</dbReference>
<dbReference type="NCBIfam" id="TIGR00133">
    <property type="entry name" value="gatB"/>
    <property type="match status" value="1"/>
</dbReference>
<dbReference type="Pfam" id="PF02637">
    <property type="entry name" value="GatB_Yqey"/>
    <property type="match status" value="1"/>
</dbReference>
<evidence type="ECO:0000256" key="1">
    <source>
        <dbReference type="ARBA" id="ARBA00005306"/>
    </source>
</evidence>
<dbReference type="Proteomes" id="UP001232493">
    <property type="component" value="Chromosome"/>
</dbReference>
<dbReference type="NCBIfam" id="NF004014">
    <property type="entry name" value="PRK05477.1-4"/>
    <property type="match status" value="1"/>
</dbReference>
<dbReference type="InterPro" id="IPR003789">
    <property type="entry name" value="Asn/Gln_tRNA_amidoTrase-B-like"/>
</dbReference>
<evidence type="ECO:0000313" key="12">
    <source>
        <dbReference type="EMBL" id="WGS66087.1"/>
    </source>
</evidence>
<evidence type="ECO:0000256" key="3">
    <source>
        <dbReference type="ARBA" id="ARBA00022598"/>
    </source>
</evidence>
<dbReference type="PANTHER" id="PTHR11659:SF0">
    <property type="entry name" value="GLUTAMYL-TRNA(GLN) AMIDOTRANSFERASE SUBUNIT B, MITOCHONDRIAL"/>
    <property type="match status" value="1"/>
</dbReference>
<dbReference type="InterPro" id="IPR018027">
    <property type="entry name" value="Asn/Gln_amidotransferase"/>
</dbReference>
<comment type="catalytic activity">
    <reaction evidence="8 10">
        <text>L-aspartyl-tRNA(Asn) + L-glutamine + ATP + H2O = L-asparaginyl-tRNA(Asn) + L-glutamate + ADP + phosphate + 2 H(+)</text>
        <dbReference type="Rhea" id="RHEA:14513"/>
        <dbReference type="Rhea" id="RHEA-COMP:9674"/>
        <dbReference type="Rhea" id="RHEA-COMP:9677"/>
        <dbReference type="ChEBI" id="CHEBI:15377"/>
        <dbReference type="ChEBI" id="CHEBI:15378"/>
        <dbReference type="ChEBI" id="CHEBI:29985"/>
        <dbReference type="ChEBI" id="CHEBI:30616"/>
        <dbReference type="ChEBI" id="CHEBI:43474"/>
        <dbReference type="ChEBI" id="CHEBI:58359"/>
        <dbReference type="ChEBI" id="CHEBI:78515"/>
        <dbReference type="ChEBI" id="CHEBI:78516"/>
        <dbReference type="ChEBI" id="CHEBI:456216"/>
    </reaction>
</comment>
<keyword evidence="13" id="KW-1185">Reference proteome</keyword>
<comment type="catalytic activity">
    <reaction evidence="9 10">
        <text>L-glutamyl-tRNA(Gln) + L-glutamine + ATP + H2O = L-glutaminyl-tRNA(Gln) + L-glutamate + ADP + phosphate + H(+)</text>
        <dbReference type="Rhea" id="RHEA:17521"/>
        <dbReference type="Rhea" id="RHEA-COMP:9681"/>
        <dbReference type="Rhea" id="RHEA-COMP:9684"/>
        <dbReference type="ChEBI" id="CHEBI:15377"/>
        <dbReference type="ChEBI" id="CHEBI:15378"/>
        <dbReference type="ChEBI" id="CHEBI:29985"/>
        <dbReference type="ChEBI" id="CHEBI:30616"/>
        <dbReference type="ChEBI" id="CHEBI:43474"/>
        <dbReference type="ChEBI" id="CHEBI:58359"/>
        <dbReference type="ChEBI" id="CHEBI:78520"/>
        <dbReference type="ChEBI" id="CHEBI:78521"/>
        <dbReference type="ChEBI" id="CHEBI:456216"/>
    </reaction>
</comment>
<evidence type="ECO:0000256" key="2">
    <source>
        <dbReference type="ARBA" id="ARBA00011123"/>
    </source>
</evidence>
<dbReference type="SMART" id="SM00845">
    <property type="entry name" value="GatB_Yqey"/>
    <property type="match status" value="1"/>
</dbReference>
<dbReference type="InterPro" id="IPR004413">
    <property type="entry name" value="GatB"/>
</dbReference>
<dbReference type="PANTHER" id="PTHR11659">
    <property type="entry name" value="GLUTAMYL-TRNA GLN AMIDOTRANSFERASE SUBUNIT B MITOCHONDRIAL AND PROKARYOTIC PET112-RELATED"/>
    <property type="match status" value="1"/>
</dbReference>
<protein>
    <recommendedName>
        <fullName evidence="10">Aspartyl/glutamyl-tRNA(Asn/Gln) amidotransferase subunit B</fullName>
        <shortName evidence="10">Asp/Glu-ADT subunit B</shortName>
        <ecNumber evidence="10">6.3.5.-</ecNumber>
    </recommendedName>
</protein>
<dbReference type="EC" id="6.3.5.-" evidence="10"/>
<feature type="domain" description="Asn/Gln amidotransferase" evidence="11">
    <location>
        <begin position="329"/>
        <end position="476"/>
    </location>
</feature>
<dbReference type="NCBIfam" id="NF004012">
    <property type="entry name" value="PRK05477.1-2"/>
    <property type="match status" value="1"/>
</dbReference>
<evidence type="ECO:0000313" key="13">
    <source>
        <dbReference type="Proteomes" id="UP001232493"/>
    </source>
</evidence>
<evidence type="ECO:0000259" key="11">
    <source>
        <dbReference type="SMART" id="SM00845"/>
    </source>
</evidence>
<evidence type="ECO:0000256" key="8">
    <source>
        <dbReference type="ARBA" id="ARBA00047380"/>
    </source>
</evidence>
<dbReference type="InterPro" id="IPR017959">
    <property type="entry name" value="Asn/Gln-tRNA_amidoTrfase_suB/E"/>
</dbReference>
<evidence type="ECO:0000256" key="5">
    <source>
        <dbReference type="ARBA" id="ARBA00022840"/>
    </source>
</evidence>
<dbReference type="InterPro" id="IPR042114">
    <property type="entry name" value="GatB_C_1"/>
</dbReference>
<comment type="subunit">
    <text evidence="2 10">Heterotrimer of A, B and C subunits.</text>
</comment>
<dbReference type="InterPro" id="IPR014746">
    <property type="entry name" value="Gln_synth/guanido_kin_cat_dom"/>
</dbReference>
<dbReference type="Gene3D" id="1.10.10.410">
    <property type="match status" value="1"/>
</dbReference>
<keyword evidence="4 10" id="KW-0547">Nucleotide-binding</keyword>
<comment type="function">
    <text evidence="7 10">Allows the formation of correctly charged Asn-tRNA(Asn) or Gln-tRNA(Gln) through the transamidation of misacylated Asp-tRNA(Asn) or Glu-tRNA(Gln) in organisms which lack either or both of asparaginyl-tRNA or glutaminyl-tRNA synthetases. The reaction takes place in the presence of glutamine and ATP through an activated phospho-Asp-tRNA(Asn) or phospho-Glu-tRNA(Gln).</text>
</comment>
<dbReference type="InterPro" id="IPR006075">
    <property type="entry name" value="Asn/Gln-tRNA_Trfase_suB/E_cat"/>
</dbReference>
<dbReference type="InterPro" id="IPR023168">
    <property type="entry name" value="GatB_Yqey_C_2"/>
</dbReference>
<dbReference type="Pfam" id="PF02934">
    <property type="entry name" value="GatB_N"/>
    <property type="match status" value="1"/>
</dbReference>
<dbReference type="Gene3D" id="1.10.150.380">
    <property type="entry name" value="GatB domain, N-terminal subdomain"/>
    <property type="match status" value="1"/>
</dbReference>
<evidence type="ECO:0000256" key="7">
    <source>
        <dbReference type="ARBA" id="ARBA00024799"/>
    </source>
</evidence>
<keyword evidence="6 10" id="KW-0648">Protein biosynthesis</keyword>
<evidence type="ECO:0000256" key="4">
    <source>
        <dbReference type="ARBA" id="ARBA00022741"/>
    </source>
</evidence>
<dbReference type="PROSITE" id="PS01234">
    <property type="entry name" value="GATB"/>
    <property type="match status" value="1"/>
</dbReference>
<comment type="similarity">
    <text evidence="1 10">Belongs to the GatB/GatE family. GatB subfamily.</text>
</comment>
<name>A0ABY8PTY5_9BACT</name>
<evidence type="ECO:0000256" key="10">
    <source>
        <dbReference type="HAMAP-Rule" id="MF_00121"/>
    </source>
</evidence>
<gene>
    <name evidence="10 12" type="primary">gatB</name>
    <name evidence="12" type="ORF">JRV97_05955</name>
</gene>
<dbReference type="SUPFAM" id="SSF89095">
    <property type="entry name" value="GatB/YqeY motif"/>
    <property type="match status" value="1"/>
</dbReference>
<evidence type="ECO:0000256" key="6">
    <source>
        <dbReference type="ARBA" id="ARBA00022917"/>
    </source>
</evidence>